<evidence type="ECO:0000313" key="4">
    <source>
        <dbReference type="Proteomes" id="UP000500755"/>
    </source>
</evidence>
<feature type="compositionally biased region" description="Basic and acidic residues" evidence="1">
    <location>
        <begin position="1"/>
        <end position="29"/>
    </location>
</feature>
<sequence>MTHERDHKPAADAAVPRRDNRPARGEEAANRLVGKPGDELPASVRQPMQARFDVDFANVRVHSDRAAAEAASALGSRAFTIGRHIAFNHGEYKPASPAGQRLLAHELAHVAQQQRDADSGRATLRRDAHDEHEANTAADRAVKGLPAKVGGAPRAGSPHIQADDGKGAGAQDKADDKPAGQAPAGTRITFVMRAPDDAYTQDVTDYVQNTLGEKVVVVDNIQEAAEYAAKYAKDNKTKVGEIRIIGHGSTTGGIKMTPKGEADRRFVTAQELSDMAADQKVASIAKDAMAPGATVEFYGCYVGRSEETGKAVGTIFGGAQFKAIDSTLRTSNERFARRADKDEDGEEVNTRHGKERVVEVKSSQEIDDRVAKGDKALGKTFDKWLLDRARQMEADGDLPPQKDDAARIAAMREVFDRSGGKIKRLEIHTDKETLHKSDKRKWVRKWKTTKVN</sequence>
<evidence type="ECO:0000256" key="1">
    <source>
        <dbReference type="SAM" id="MobiDB-lite"/>
    </source>
</evidence>
<feature type="compositionally biased region" description="Basic and acidic residues" evidence="1">
    <location>
        <begin position="115"/>
        <end position="134"/>
    </location>
</feature>
<dbReference type="Proteomes" id="UP000500755">
    <property type="component" value="Chromosome"/>
</dbReference>
<reference evidence="3 4" key="1">
    <citation type="submission" date="2020-05" db="EMBL/GenBank/DDBJ databases">
        <title>Complete genome sequence of Alicycliphilus denitrificans DP3.</title>
        <authorList>
            <person name="Chen X."/>
        </authorList>
    </citation>
    <scope>NUCLEOTIDE SEQUENCE [LARGE SCALE GENOMIC DNA]</scope>
    <source>
        <strain evidence="3 4">DP3</strain>
    </source>
</reference>
<protein>
    <submittedName>
        <fullName evidence="3">DUF4157 domain-containing protein</fullName>
    </submittedName>
</protein>
<dbReference type="EMBL" id="CP051298">
    <property type="protein sequence ID" value="QKD43156.1"/>
    <property type="molecule type" value="Genomic_DNA"/>
</dbReference>
<dbReference type="RefSeq" id="WP_103018634.1">
    <property type="nucleotide sequence ID" value="NZ_CP051298.1"/>
</dbReference>
<evidence type="ECO:0000313" key="3">
    <source>
        <dbReference type="EMBL" id="QKD43156.1"/>
    </source>
</evidence>
<feature type="region of interest" description="Disordered" evidence="1">
    <location>
        <begin position="1"/>
        <end position="42"/>
    </location>
</feature>
<gene>
    <name evidence="3" type="ORF">HF896_05805</name>
</gene>
<feature type="compositionally biased region" description="Basic and acidic residues" evidence="1">
    <location>
        <begin position="161"/>
        <end position="178"/>
    </location>
</feature>
<evidence type="ECO:0000259" key="2">
    <source>
        <dbReference type="Pfam" id="PF13699"/>
    </source>
</evidence>
<proteinExistence type="predicted"/>
<dbReference type="Pfam" id="PF13699">
    <property type="entry name" value="eCIS_core"/>
    <property type="match status" value="1"/>
</dbReference>
<dbReference type="AlphaFoldDB" id="A0A858ZQI3"/>
<dbReference type="InterPro" id="IPR025295">
    <property type="entry name" value="eCIS_core_dom"/>
</dbReference>
<feature type="domain" description="eCIS core" evidence="2">
    <location>
        <begin position="40"/>
        <end position="115"/>
    </location>
</feature>
<feature type="region of interest" description="Disordered" evidence="1">
    <location>
        <begin position="113"/>
        <end position="187"/>
    </location>
</feature>
<organism evidence="3 4">
    <name type="scientific">Alicycliphilus denitrificans</name>
    <dbReference type="NCBI Taxonomy" id="179636"/>
    <lineage>
        <taxon>Bacteria</taxon>
        <taxon>Pseudomonadati</taxon>
        <taxon>Pseudomonadota</taxon>
        <taxon>Betaproteobacteria</taxon>
        <taxon>Burkholderiales</taxon>
        <taxon>Comamonadaceae</taxon>
        <taxon>Alicycliphilus</taxon>
    </lineage>
</organism>
<accession>A0A858ZQI3</accession>
<name>A0A858ZQI3_9BURK</name>